<dbReference type="Pfam" id="PF13884">
    <property type="entry name" value="Peptidase_S74"/>
    <property type="match status" value="1"/>
</dbReference>
<organism evidence="4 5">
    <name type="scientific">Sphingobacterium mizutaii</name>
    <dbReference type="NCBI Taxonomy" id="1010"/>
    <lineage>
        <taxon>Bacteria</taxon>
        <taxon>Pseudomonadati</taxon>
        <taxon>Bacteroidota</taxon>
        <taxon>Sphingobacteriia</taxon>
        <taxon>Sphingobacteriales</taxon>
        <taxon>Sphingobacteriaceae</taxon>
        <taxon>Sphingobacterium</taxon>
    </lineage>
</organism>
<dbReference type="Proteomes" id="UP000215355">
    <property type="component" value="Chromosome 1"/>
</dbReference>
<evidence type="ECO:0000313" key="5">
    <source>
        <dbReference type="Proteomes" id="UP000215355"/>
    </source>
</evidence>
<gene>
    <name evidence="4" type="ORF">SAMEA4412673_03928</name>
</gene>
<accession>A0AAJ5C265</accession>
<keyword evidence="1" id="KW-0175">Coiled coil</keyword>
<name>A0AAJ5C265_9SPHI</name>
<sequence>MKSIIFIVSGFALTSLFSANIVKAQQINPDELKTNISKVTHGLSTIKQLEPISFHYDSNKARGLGNRLPTGNQLGFLTPKLSANSQVIIKTDAYITSTGKNSSKVNKVAEVDKTALIPLLVAAIQEQQAQIETLQKELLELRAQKEKTE</sequence>
<feature type="domain" description="Peptidase S74" evidence="3">
    <location>
        <begin position="18"/>
        <end position="138"/>
    </location>
</feature>
<feature type="signal peptide" evidence="2">
    <location>
        <begin position="1"/>
        <end position="24"/>
    </location>
</feature>
<feature type="chain" id="PRO_5042601491" description="Peptidase S74 domain-containing protein" evidence="2">
    <location>
        <begin position="25"/>
        <end position="149"/>
    </location>
</feature>
<dbReference type="EMBL" id="LT906468">
    <property type="protein sequence ID" value="SNV64122.1"/>
    <property type="molecule type" value="Genomic_DNA"/>
</dbReference>
<evidence type="ECO:0000313" key="4">
    <source>
        <dbReference type="EMBL" id="SNV64122.1"/>
    </source>
</evidence>
<evidence type="ECO:0000256" key="2">
    <source>
        <dbReference type="SAM" id="SignalP"/>
    </source>
</evidence>
<dbReference type="KEGG" id="smiz:4412673_03928"/>
<feature type="coiled-coil region" evidence="1">
    <location>
        <begin position="117"/>
        <end position="144"/>
    </location>
</feature>
<reference evidence="4 5" key="1">
    <citation type="submission" date="2017-06" db="EMBL/GenBank/DDBJ databases">
        <authorList>
            <consortium name="Pathogen Informatics"/>
        </authorList>
    </citation>
    <scope>NUCLEOTIDE SEQUENCE [LARGE SCALE GENOMIC DNA]</scope>
    <source>
        <strain evidence="4 5">NCTC12149</strain>
    </source>
</reference>
<dbReference type="InterPro" id="IPR030392">
    <property type="entry name" value="S74_ICA"/>
</dbReference>
<protein>
    <recommendedName>
        <fullName evidence="3">Peptidase S74 domain-containing protein</fullName>
    </recommendedName>
</protein>
<dbReference type="RefSeq" id="WP_093099658.1">
    <property type="nucleotide sequence ID" value="NZ_DAMBSL010000021.1"/>
</dbReference>
<proteinExistence type="predicted"/>
<dbReference type="AlphaFoldDB" id="A0AAJ5C265"/>
<evidence type="ECO:0000256" key="1">
    <source>
        <dbReference type="SAM" id="Coils"/>
    </source>
</evidence>
<dbReference type="PROSITE" id="PS51688">
    <property type="entry name" value="ICA"/>
    <property type="match status" value="1"/>
</dbReference>
<evidence type="ECO:0000259" key="3">
    <source>
        <dbReference type="PROSITE" id="PS51688"/>
    </source>
</evidence>
<keyword evidence="2" id="KW-0732">Signal</keyword>